<dbReference type="Proteomes" id="UP000184221">
    <property type="component" value="Unassembled WGS sequence"/>
</dbReference>
<feature type="domain" description="N-acyl amino acid synthase FeeM catalytic core" evidence="1">
    <location>
        <begin position="20"/>
        <end position="178"/>
    </location>
</feature>
<reference evidence="2 3" key="1">
    <citation type="submission" date="2016-11" db="EMBL/GenBank/DDBJ databases">
        <authorList>
            <person name="Jaros S."/>
            <person name="Januszkiewicz K."/>
            <person name="Wedrychowicz H."/>
        </authorList>
    </citation>
    <scope>NUCLEOTIDE SEQUENCE [LARGE SCALE GENOMIC DNA]</scope>
    <source>
        <strain evidence="2 3">DSM 29431</strain>
    </source>
</reference>
<dbReference type="RefSeq" id="WP_072776022.1">
    <property type="nucleotide sequence ID" value="NZ_FQXC01000001.1"/>
</dbReference>
<organism evidence="2 3">
    <name type="scientific">Marivita hallyeonensis</name>
    <dbReference type="NCBI Taxonomy" id="996342"/>
    <lineage>
        <taxon>Bacteria</taxon>
        <taxon>Pseudomonadati</taxon>
        <taxon>Pseudomonadota</taxon>
        <taxon>Alphaproteobacteria</taxon>
        <taxon>Rhodobacterales</taxon>
        <taxon>Roseobacteraceae</taxon>
        <taxon>Marivita</taxon>
    </lineage>
</organism>
<sequence>MLAKTFEVSKVESEEDLQAVGAFRYQCYLDEGLIAPQADETFLDQYDFAPSANIFTIKSCGRIVGTIRLHILTKDSHSSATMTAFPDILMPKVSAGMTLIDGARFSVAPDLGSMRLPVARRTLRLYAKFAEKHAVDFGVASVRESHVKFYKRLWGFDQIAEPRPYGGLTEKLVLLGVDLRHDRQSNQEVA</sequence>
<dbReference type="STRING" id="996342.SAMN05443551_0612"/>
<protein>
    <submittedName>
        <fullName evidence="2">N-acyl-L-homoserine lactone synthetase</fullName>
    </submittedName>
</protein>
<gene>
    <name evidence="2" type="ORF">SAMN05443551_0612</name>
</gene>
<keyword evidence="3" id="KW-1185">Reference proteome</keyword>
<dbReference type="AlphaFoldDB" id="A0A1M5MR95"/>
<dbReference type="InterPro" id="IPR054597">
    <property type="entry name" value="FeeM_cat"/>
</dbReference>
<dbReference type="EMBL" id="FQXC01000001">
    <property type="protein sequence ID" value="SHG79582.1"/>
    <property type="molecule type" value="Genomic_DNA"/>
</dbReference>
<dbReference type="SUPFAM" id="SSF55729">
    <property type="entry name" value="Acyl-CoA N-acyltransferases (Nat)"/>
    <property type="match status" value="1"/>
</dbReference>
<dbReference type="InterPro" id="IPR016181">
    <property type="entry name" value="Acyl_CoA_acyltransferase"/>
</dbReference>
<evidence type="ECO:0000259" key="1">
    <source>
        <dbReference type="Pfam" id="PF21926"/>
    </source>
</evidence>
<dbReference type="Gene3D" id="3.40.630.30">
    <property type="match status" value="1"/>
</dbReference>
<evidence type="ECO:0000313" key="2">
    <source>
        <dbReference type="EMBL" id="SHG79582.1"/>
    </source>
</evidence>
<dbReference type="Pfam" id="PF21926">
    <property type="entry name" value="FeeM"/>
    <property type="match status" value="1"/>
</dbReference>
<name>A0A1M5MR95_9RHOB</name>
<proteinExistence type="predicted"/>
<evidence type="ECO:0000313" key="3">
    <source>
        <dbReference type="Proteomes" id="UP000184221"/>
    </source>
</evidence>
<accession>A0A1M5MR95</accession>